<dbReference type="InterPro" id="IPR036271">
    <property type="entry name" value="Tet_transcr_reg_TetR-rel_C_sf"/>
</dbReference>
<dbReference type="SUPFAM" id="SSF48498">
    <property type="entry name" value="Tetracyclin repressor-like, C-terminal domain"/>
    <property type="match status" value="1"/>
</dbReference>
<dbReference type="InterPro" id="IPR001647">
    <property type="entry name" value="HTH_TetR"/>
</dbReference>
<evidence type="ECO:0000313" key="7">
    <source>
        <dbReference type="Proteomes" id="UP000000657"/>
    </source>
</evidence>
<accession>Q0RTT0</accession>
<dbReference type="AlphaFoldDB" id="Q0RTT0"/>
<name>Q0RTT0_FRAAA</name>
<keyword evidence="2 4" id="KW-0238">DNA-binding</keyword>
<dbReference type="Pfam" id="PF13305">
    <property type="entry name" value="TetR_C_33"/>
    <property type="match status" value="1"/>
</dbReference>
<evidence type="ECO:0000256" key="4">
    <source>
        <dbReference type="PROSITE-ProRule" id="PRU00335"/>
    </source>
</evidence>
<dbReference type="InterPro" id="IPR009057">
    <property type="entry name" value="Homeodomain-like_sf"/>
</dbReference>
<evidence type="ECO:0000259" key="5">
    <source>
        <dbReference type="PROSITE" id="PS50977"/>
    </source>
</evidence>
<dbReference type="HOGENOM" id="CLU_069356_9_1_11"/>
<dbReference type="InterPro" id="IPR050109">
    <property type="entry name" value="HTH-type_TetR-like_transc_reg"/>
</dbReference>
<dbReference type="STRING" id="326424.FRAAL0342"/>
<keyword evidence="1" id="KW-0805">Transcription regulation</keyword>
<protein>
    <submittedName>
        <fullName evidence="6">TetR-family transcriptional regulator</fullName>
    </submittedName>
</protein>
<evidence type="ECO:0000313" key="6">
    <source>
        <dbReference type="EMBL" id="CAJ59018.1"/>
    </source>
</evidence>
<evidence type="ECO:0000256" key="3">
    <source>
        <dbReference type="ARBA" id="ARBA00023163"/>
    </source>
</evidence>
<dbReference type="SUPFAM" id="SSF46689">
    <property type="entry name" value="Homeodomain-like"/>
    <property type="match status" value="1"/>
</dbReference>
<feature type="DNA-binding region" description="H-T-H motif" evidence="4">
    <location>
        <begin position="34"/>
        <end position="53"/>
    </location>
</feature>
<keyword evidence="7" id="KW-1185">Reference proteome</keyword>
<evidence type="ECO:0000256" key="2">
    <source>
        <dbReference type="ARBA" id="ARBA00023125"/>
    </source>
</evidence>
<dbReference type="EMBL" id="CT573213">
    <property type="protein sequence ID" value="CAJ59018.1"/>
    <property type="molecule type" value="Genomic_DNA"/>
</dbReference>
<dbReference type="PANTHER" id="PTHR30055">
    <property type="entry name" value="HTH-TYPE TRANSCRIPTIONAL REGULATOR RUTR"/>
    <property type="match status" value="1"/>
</dbReference>
<dbReference type="GO" id="GO:0000976">
    <property type="term" value="F:transcription cis-regulatory region binding"/>
    <property type="evidence" value="ECO:0007669"/>
    <property type="project" value="TreeGrafter"/>
</dbReference>
<dbReference type="KEGG" id="fal:FRAAL0342"/>
<feature type="domain" description="HTH tetR-type" evidence="5">
    <location>
        <begin position="11"/>
        <end position="71"/>
    </location>
</feature>
<proteinExistence type="predicted"/>
<dbReference type="GO" id="GO:0003700">
    <property type="term" value="F:DNA-binding transcription factor activity"/>
    <property type="evidence" value="ECO:0007669"/>
    <property type="project" value="TreeGrafter"/>
</dbReference>
<dbReference type="InterPro" id="IPR025996">
    <property type="entry name" value="MT1864/Rv1816-like_C"/>
</dbReference>
<dbReference type="Proteomes" id="UP000000657">
    <property type="component" value="Chromosome"/>
</dbReference>
<keyword evidence="3" id="KW-0804">Transcription</keyword>
<dbReference type="eggNOG" id="COG1309">
    <property type="taxonomic scope" value="Bacteria"/>
</dbReference>
<dbReference type="PANTHER" id="PTHR30055:SF243">
    <property type="entry name" value="HTH-TYPE TRANSCRIPTIONAL REGULATOR RV1816"/>
    <property type="match status" value="1"/>
</dbReference>
<sequence length="243" mass="26767">MKLSRRERLRVETVRDIKEIALRHMAEQGAAGLSLRAIAREMGMTAGALYSYYDTRDDLITALIVDVYDSLAQALEAARRSRPDDPAGQLEAVGVTYREWAIGRPPEFQLVYGDPIPGYKVRDDGAELAAEHRACGVLIRIVAAAWPANGATPPAGLYTWSDFRPDFAAMARTSFPDFPPDGAALSLRIWGRLHGLVALEVYGHLRPQVNDPARLYRDELRDLCELLNLTPNTPNTPSAAPTA</sequence>
<gene>
    <name evidence="6" type="ordered locus">FRAAL0342</name>
</gene>
<organism evidence="6 7">
    <name type="scientific">Frankia alni (strain DSM 45986 / CECT 9034 / ACN14a)</name>
    <dbReference type="NCBI Taxonomy" id="326424"/>
    <lineage>
        <taxon>Bacteria</taxon>
        <taxon>Bacillati</taxon>
        <taxon>Actinomycetota</taxon>
        <taxon>Actinomycetes</taxon>
        <taxon>Frankiales</taxon>
        <taxon>Frankiaceae</taxon>
        <taxon>Frankia</taxon>
    </lineage>
</organism>
<dbReference type="PROSITE" id="PS50977">
    <property type="entry name" value="HTH_TETR_2"/>
    <property type="match status" value="1"/>
</dbReference>
<dbReference type="Gene3D" id="1.10.357.10">
    <property type="entry name" value="Tetracycline Repressor, domain 2"/>
    <property type="match status" value="1"/>
</dbReference>
<reference evidence="6 7" key="1">
    <citation type="journal article" date="2007" name="Genome Res.">
        <title>Genome characteristics of facultatively symbiotic Frankia sp. strains reflect host range and host plant biogeography.</title>
        <authorList>
            <person name="Normand P."/>
            <person name="Lapierre P."/>
            <person name="Tisa L.S."/>
            <person name="Gogarten J.P."/>
            <person name="Alloisio N."/>
            <person name="Bagnarol E."/>
            <person name="Bassi C.A."/>
            <person name="Berry A.M."/>
            <person name="Bickhart D.M."/>
            <person name="Choisne N."/>
            <person name="Couloux A."/>
            <person name="Cournoyer B."/>
            <person name="Cruveiller S."/>
            <person name="Daubin V."/>
            <person name="Demange N."/>
            <person name="Francino M.P."/>
            <person name="Goltsman E."/>
            <person name="Huang Y."/>
            <person name="Kopp O.R."/>
            <person name="Labarre L."/>
            <person name="Lapidus A."/>
            <person name="Lavire C."/>
            <person name="Marechal J."/>
            <person name="Martinez M."/>
            <person name="Mastronunzio J.E."/>
            <person name="Mullin B.C."/>
            <person name="Niemann J."/>
            <person name="Pujic P."/>
            <person name="Rawnsley T."/>
            <person name="Rouy Z."/>
            <person name="Schenowitz C."/>
            <person name="Sellstedt A."/>
            <person name="Tavares F."/>
            <person name="Tomkins J.P."/>
            <person name="Vallenet D."/>
            <person name="Valverde C."/>
            <person name="Wall L.G."/>
            <person name="Wang Y."/>
            <person name="Medigue C."/>
            <person name="Benson D.R."/>
        </authorList>
    </citation>
    <scope>NUCLEOTIDE SEQUENCE [LARGE SCALE GENOMIC DNA]</scope>
    <source>
        <strain evidence="7">DSM 45986 / CECT 9034 / ACN14a</strain>
    </source>
</reference>
<evidence type="ECO:0000256" key="1">
    <source>
        <dbReference type="ARBA" id="ARBA00023015"/>
    </source>
</evidence>
<dbReference type="Pfam" id="PF00440">
    <property type="entry name" value="TetR_N"/>
    <property type="match status" value="1"/>
</dbReference>